<keyword evidence="8" id="KW-1185">Reference proteome</keyword>
<evidence type="ECO:0008006" key="9">
    <source>
        <dbReference type="Google" id="ProtNLM"/>
    </source>
</evidence>
<evidence type="ECO:0000256" key="2">
    <source>
        <dbReference type="ARBA" id="ARBA00010239"/>
    </source>
</evidence>
<dbReference type="GO" id="GO:0006355">
    <property type="term" value="P:regulation of DNA-templated transcription"/>
    <property type="evidence" value="ECO:0007669"/>
    <property type="project" value="InterPro"/>
</dbReference>
<proteinExistence type="inferred from homology"/>
<organism evidence="7 8">
    <name type="scientific">Staphylotrichum longicolle</name>
    <dbReference type="NCBI Taxonomy" id="669026"/>
    <lineage>
        <taxon>Eukaryota</taxon>
        <taxon>Fungi</taxon>
        <taxon>Dikarya</taxon>
        <taxon>Ascomycota</taxon>
        <taxon>Pezizomycotina</taxon>
        <taxon>Sordariomycetes</taxon>
        <taxon>Sordariomycetidae</taxon>
        <taxon>Sordariales</taxon>
        <taxon>Chaetomiaceae</taxon>
        <taxon>Staphylotrichum</taxon>
    </lineage>
</organism>
<comment type="similarity">
    <text evidence="2">Belongs to the SNF5 family.</text>
</comment>
<reference evidence="7" key="1">
    <citation type="submission" date="2023-02" db="EMBL/GenBank/DDBJ databases">
        <authorList>
            <person name="Palmer J.M."/>
        </authorList>
    </citation>
    <scope>NUCLEOTIDE SEQUENCE</scope>
    <source>
        <strain evidence="7">FW57</strain>
    </source>
</reference>
<evidence type="ECO:0000256" key="1">
    <source>
        <dbReference type="ARBA" id="ARBA00004123"/>
    </source>
</evidence>
<dbReference type="GO" id="GO:0006338">
    <property type="term" value="P:chromatin remodeling"/>
    <property type="evidence" value="ECO:0007669"/>
    <property type="project" value="InterPro"/>
</dbReference>
<dbReference type="AlphaFoldDB" id="A0AAD4EVC2"/>
<evidence type="ECO:0000313" key="7">
    <source>
        <dbReference type="EMBL" id="KAG7288162.1"/>
    </source>
</evidence>
<keyword evidence="4" id="KW-0804">Transcription</keyword>
<comment type="caution">
    <text evidence="7">The sequence shown here is derived from an EMBL/GenBank/DDBJ whole genome shotgun (WGS) entry which is preliminary data.</text>
</comment>
<evidence type="ECO:0000256" key="3">
    <source>
        <dbReference type="ARBA" id="ARBA00023015"/>
    </source>
</evidence>
<dbReference type="Gene3D" id="3.30.50.10">
    <property type="entry name" value="Erythroid Transcription Factor GATA-1, subunit A"/>
    <property type="match status" value="1"/>
</dbReference>
<feature type="compositionally biased region" description="Basic and acidic residues" evidence="6">
    <location>
        <begin position="78"/>
        <end position="98"/>
    </location>
</feature>
<dbReference type="SUPFAM" id="SSF57716">
    <property type="entry name" value="Glucocorticoid receptor-like (DNA-binding domain)"/>
    <property type="match status" value="1"/>
</dbReference>
<feature type="compositionally biased region" description="Acidic residues" evidence="6">
    <location>
        <begin position="56"/>
        <end position="66"/>
    </location>
</feature>
<feature type="compositionally biased region" description="Gly residues" evidence="6">
    <location>
        <begin position="518"/>
        <end position="542"/>
    </location>
</feature>
<evidence type="ECO:0000256" key="6">
    <source>
        <dbReference type="SAM" id="MobiDB-lite"/>
    </source>
</evidence>
<gene>
    <name evidence="7" type="ORF">NEMBOFW57_007687</name>
</gene>
<dbReference type="Pfam" id="PF04855">
    <property type="entry name" value="SNF5"/>
    <property type="match status" value="1"/>
</dbReference>
<keyword evidence="5" id="KW-0539">Nucleus</keyword>
<evidence type="ECO:0000256" key="4">
    <source>
        <dbReference type="ARBA" id="ARBA00023163"/>
    </source>
</evidence>
<dbReference type="InterPro" id="IPR013088">
    <property type="entry name" value="Znf_NHR/GATA"/>
</dbReference>
<accession>A0AAD4EVC2</accession>
<dbReference type="EMBL" id="JAHCVI010000003">
    <property type="protein sequence ID" value="KAG7288162.1"/>
    <property type="molecule type" value="Genomic_DNA"/>
</dbReference>
<dbReference type="PANTHER" id="PTHR10019">
    <property type="entry name" value="SNF5"/>
    <property type="match status" value="1"/>
</dbReference>
<dbReference type="GO" id="GO:0008270">
    <property type="term" value="F:zinc ion binding"/>
    <property type="evidence" value="ECO:0007669"/>
    <property type="project" value="InterPro"/>
</dbReference>
<feature type="region of interest" description="Disordered" evidence="6">
    <location>
        <begin position="55"/>
        <end position="98"/>
    </location>
</feature>
<dbReference type="GO" id="GO:0000228">
    <property type="term" value="C:nuclear chromosome"/>
    <property type="evidence" value="ECO:0007669"/>
    <property type="project" value="InterPro"/>
</dbReference>
<name>A0AAD4EVC2_9PEZI</name>
<keyword evidence="3" id="KW-0805">Transcription regulation</keyword>
<feature type="region of interest" description="Disordered" evidence="6">
    <location>
        <begin position="493"/>
        <end position="542"/>
    </location>
</feature>
<sequence>MAVRSESQQAIFSSYAPRLRTYNNALLQPVLPSALPANPLARVTKRGTTIINYAEDGYDDYDDDEDDSRRRPTGLRSLRRDDSATKVDPSEKVGKDTTEPVEMQGIYRDWMGKVRPNRSDAQNYVQACLPLTLIPIRIDLDIPAFTPQPALQAHGPVDPNHPFYKPQEATVPYRLRDTFLWNLHESLITTDQFATQLVQDLDLPNRASAIAEISKQIRTQLEEYAGVALHPLFHSHTARASAPEPPKAAQPESSTPALNPALSRPDTPMGILSTPSKAAGAATPAVVQTAEGEVTAAATPIPVDTTDDFSPDDTYRCIINLNINLSSQVYTDKFEWSLLHPPGTAEIFAKQTCADLGLHGEWIPAMTHAIYEAVLKLKKEACEAGGLVAGWGASASALTPGGIPAAASEFPNDAALSAGAEGAGWRYDPEHLADEWEPKLEFLSKEEIEKREGDRERQIRRLRRETARFSSNTGMAGGVPIGFAFSGLIEQEEERMGRGERNKKKKRFRSLSPSGRSGTPGGRGTPAATGGGGGGGGEGYGGGGTLTEMERMNWRCAHCRVWGTSVWAVRDGPYGPRSLCNNCGFMFERDRKLPRWTRNLHANDARPF</sequence>
<evidence type="ECO:0000313" key="8">
    <source>
        <dbReference type="Proteomes" id="UP001197093"/>
    </source>
</evidence>
<protein>
    <recommendedName>
        <fullName evidence="9">Snf5/smarcb1/ini1</fullName>
    </recommendedName>
</protein>
<dbReference type="Proteomes" id="UP001197093">
    <property type="component" value="Unassembled WGS sequence"/>
</dbReference>
<dbReference type="InterPro" id="IPR006939">
    <property type="entry name" value="SNF5"/>
</dbReference>
<comment type="subcellular location">
    <subcellularLocation>
        <location evidence="1">Nucleus</location>
    </subcellularLocation>
</comment>
<evidence type="ECO:0000256" key="5">
    <source>
        <dbReference type="ARBA" id="ARBA00023242"/>
    </source>
</evidence>
<feature type="region of interest" description="Disordered" evidence="6">
    <location>
        <begin position="237"/>
        <end position="272"/>
    </location>
</feature>